<reference evidence="1" key="1">
    <citation type="submission" date="2021-01" db="EMBL/GenBank/DDBJ databases">
        <authorList>
            <person name="Lovell J.T."/>
            <person name="Bentley N."/>
            <person name="Bhattarai G."/>
            <person name="Jenkins J.W."/>
            <person name="Sreedasyam A."/>
            <person name="Alarcon Y."/>
            <person name="Bock C."/>
            <person name="Boston L."/>
            <person name="Carlson J."/>
            <person name="Cervantes K."/>
            <person name="Clermont K."/>
            <person name="Krom N."/>
            <person name="Kubenka K."/>
            <person name="Mamidi S."/>
            <person name="Mattison C."/>
            <person name="Monteros M."/>
            <person name="Pisani C."/>
            <person name="Plott C."/>
            <person name="Rajasekar S."/>
            <person name="Rhein H.S."/>
            <person name="Rohla C."/>
            <person name="Song M."/>
            <person name="Hilaire R.S."/>
            <person name="Shu S."/>
            <person name="Wells L."/>
            <person name="Wang X."/>
            <person name="Webber J."/>
            <person name="Heerema R.J."/>
            <person name="Klein P."/>
            <person name="Conner P."/>
            <person name="Grauke L."/>
            <person name="Grimwood J."/>
            <person name="Schmutz J."/>
            <person name="Randall J.J."/>
        </authorList>
    </citation>
    <scope>NUCLEOTIDE SEQUENCE</scope>
    <source>
        <tissue evidence="1">Leaf</tissue>
    </source>
</reference>
<comment type="caution">
    <text evidence="1">The sequence shown here is derived from an EMBL/GenBank/DDBJ whole genome shotgun (WGS) entry which is preliminary data.</text>
</comment>
<dbReference type="AlphaFoldDB" id="A0A922ET53"/>
<protein>
    <submittedName>
        <fullName evidence="1">Uncharacterized protein</fullName>
    </submittedName>
</protein>
<gene>
    <name evidence="1" type="ORF">I3842_06G041700</name>
</gene>
<proteinExistence type="predicted"/>
<accession>A0A922ET53</accession>
<evidence type="ECO:0000313" key="2">
    <source>
        <dbReference type="Proteomes" id="UP000811246"/>
    </source>
</evidence>
<evidence type="ECO:0000313" key="1">
    <source>
        <dbReference type="EMBL" id="KAG6707636.1"/>
    </source>
</evidence>
<dbReference type="EMBL" id="CM031830">
    <property type="protein sequence ID" value="KAG6707636.1"/>
    <property type="molecule type" value="Genomic_DNA"/>
</dbReference>
<dbReference type="Proteomes" id="UP000811246">
    <property type="component" value="Chromosome 6"/>
</dbReference>
<organism evidence="1 2">
    <name type="scientific">Carya illinoinensis</name>
    <name type="common">Pecan</name>
    <dbReference type="NCBI Taxonomy" id="32201"/>
    <lineage>
        <taxon>Eukaryota</taxon>
        <taxon>Viridiplantae</taxon>
        <taxon>Streptophyta</taxon>
        <taxon>Embryophyta</taxon>
        <taxon>Tracheophyta</taxon>
        <taxon>Spermatophyta</taxon>
        <taxon>Magnoliopsida</taxon>
        <taxon>eudicotyledons</taxon>
        <taxon>Gunneridae</taxon>
        <taxon>Pentapetalae</taxon>
        <taxon>rosids</taxon>
        <taxon>fabids</taxon>
        <taxon>Fagales</taxon>
        <taxon>Juglandaceae</taxon>
        <taxon>Carya</taxon>
    </lineage>
</organism>
<name>A0A922ET53_CARIL</name>
<sequence>MTNDYSCENRRKLRTVGYLLNQISYKPSTTIAGGAKLHRYLCFLVASFWQLTSQVGGLVSKIRFKSLKSLKRIGHNGGKGGPPYFNGNGGIVFSQPLLYNYLLPT</sequence>